<evidence type="ECO:0000313" key="2">
    <source>
        <dbReference type="Proteomes" id="UP000223025"/>
    </source>
</evidence>
<dbReference type="KEGG" id="vg:40088570"/>
<keyword evidence="2" id="KW-1185">Reference proteome</keyword>
<dbReference type="EMBL" id="MF403008">
    <property type="protein sequence ID" value="AUZ95326.1"/>
    <property type="molecule type" value="Genomic_DNA"/>
</dbReference>
<evidence type="ECO:0000313" key="1">
    <source>
        <dbReference type="EMBL" id="AUZ95326.1"/>
    </source>
</evidence>
<dbReference type="GeneID" id="40088570"/>
<proteinExistence type="predicted"/>
<sequence length="87" mass="9714">MSICSSKGEYSKGVLSFNGNELSIYENGEITTNSVIMIKSHKTGNKVAFVLRSVGETYIPARGESIEYVFEGLAKEYSHLKVKVVWY</sequence>
<accession>A0A2L0V0N2</accession>
<organism evidence="1 2">
    <name type="scientific">Agrobacterium phage Atu_ph07</name>
    <dbReference type="NCBI Taxonomy" id="2024264"/>
    <lineage>
        <taxon>Viruses</taxon>
        <taxon>Duplodnaviria</taxon>
        <taxon>Heunggongvirae</taxon>
        <taxon>Uroviricota</taxon>
        <taxon>Caudoviricetes</taxon>
        <taxon>Polybotosvirus</taxon>
        <taxon>Polybotosvirus Atuph07</taxon>
    </lineage>
</organism>
<reference evidence="1 2" key="1">
    <citation type="submission" date="2017-06" db="EMBL/GenBank/DDBJ databases">
        <authorList>
            <person name="Kim H.J."/>
            <person name="Triplett B.A."/>
        </authorList>
    </citation>
    <scope>NUCLEOTIDE SEQUENCE [LARGE SCALE GENOMIC DNA]</scope>
</reference>
<dbReference type="Proteomes" id="UP000223025">
    <property type="component" value="Segment"/>
</dbReference>
<name>A0A2L0V0N2_9CAUD</name>
<protein>
    <submittedName>
        <fullName evidence="1">Uncharacterized protein</fullName>
    </submittedName>
</protein>
<dbReference type="RefSeq" id="YP_009612232.1">
    <property type="nucleotide sequence ID" value="NC_042013.1"/>
</dbReference>